<feature type="compositionally biased region" description="Basic and acidic residues" evidence="1">
    <location>
        <begin position="118"/>
        <end position="137"/>
    </location>
</feature>
<comment type="caution">
    <text evidence="3">The sequence shown here is derived from an EMBL/GenBank/DDBJ whole genome shotgun (WGS) entry which is preliminary data.</text>
</comment>
<dbReference type="AlphaFoldDB" id="A0AA36GC37"/>
<feature type="compositionally biased region" description="Polar residues" evidence="1">
    <location>
        <begin position="40"/>
        <end position="70"/>
    </location>
</feature>
<evidence type="ECO:0008006" key="5">
    <source>
        <dbReference type="Google" id="ProtNLM"/>
    </source>
</evidence>
<evidence type="ECO:0000313" key="4">
    <source>
        <dbReference type="Proteomes" id="UP001176961"/>
    </source>
</evidence>
<gene>
    <name evidence="3" type="ORF">CYNAS_LOCUS320</name>
</gene>
<keyword evidence="4" id="KW-1185">Reference proteome</keyword>
<feature type="compositionally biased region" description="Basic and acidic residues" evidence="1">
    <location>
        <begin position="147"/>
        <end position="156"/>
    </location>
</feature>
<dbReference type="EMBL" id="CATQJL010000001">
    <property type="protein sequence ID" value="CAJ0588337.1"/>
    <property type="molecule type" value="Genomic_DNA"/>
</dbReference>
<evidence type="ECO:0000313" key="3">
    <source>
        <dbReference type="EMBL" id="CAJ0588337.1"/>
    </source>
</evidence>
<proteinExistence type="predicted"/>
<evidence type="ECO:0000256" key="2">
    <source>
        <dbReference type="SAM" id="SignalP"/>
    </source>
</evidence>
<dbReference type="Proteomes" id="UP001176961">
    <property type="component" value="Unassembled WGS sequence"/>
</dbReference>
<feature type="signal peptide" evidence="2">
    <location>
        <begin position="1"/>
        <end position="19"/>
    </location>
</feature>
<accession>A0AA36GC37</accession>
<reference evidence="3" key="1">
    <citation type="submission" date="2023-07" db="EMBL/GenBank/DDBJ databases">
        <authorList>
            <consortium name="CYATHOMIX"/>
        </authorList>
    </citation>
    <scope>NUCLEOTIDE SEQUENCE</scope>
    <source>
        <strain evidence="3">N/A</strain>
    </source>
</reference>
<feature type="region of interest" description="Disordered" evidence="1">
    <location>
        <begin position="118"/>
        <end position="164"/>
    </location>
</feature>
<sequence length="164" mass="18173">MKSSWLLFTCLVIVASVQGEDDDPADPPPLPYDDDTQPPEATTQPPMEGITTQPPIPTHRSNPPQTQNAQGGEDELDIIMREHVSALVNDARERLRAITPGAELPPDANLADQVKKAFEKQEKEKSKNENQDSEFHGLLRKIVYDQWKNKNSETKSETTGGTNG</sequence>
<keyword evidence="2" id="KW-0732">Signal</keyword>
<organism evidence="3 4">
    <name type="scientific">Cylicocyclus nassatus</name>
    <name type="common">Nematode worm</name>
    <dbReference type="NCBI Taxonomy" id="53992"/>
    <lineage>
        <taxon>Eukaryota</taxon>
        <taxon>Metazoa</taxon>
        <taxon>Ecdysozoa</taxon>
        <taxon>Nematoda</taxon>
        <taxon>Chromadorea</taxon>
        <taxon>Rhabditida</taxon>
        <taxon>Rhabditina</taxon>
        <taxon>Rhabditomorpha</taxon>
        <taxon>Strongyloidea</taxon>
        <taxon>Strongylidae</taxon>
        <taxon>Cylicocyclus</taxon>
    </lineage>
</organism>
<name>A0AA36GC37_CYLNA</name>
<feature type="chain" id="PRO_5041232644" description="Secreted protein" evidence="2">
    <location>
        <begin position="20"/>
        <end position="164"/>
    </location>
</feature>
<evidence type="ECO:0000256" key="1">
    <source>
        <dbReference type="SAM" id="MobiDB-lite"/>
    </source>
</evidence>
<protein>
    <recommendedName>
        <fullName evidence="5">Secreted protein</fullName>
    </recommendedName>
</protein>
<feature type="region of interest" description="Disordered" evidence="1">
    <location>
        <begin position="18"/>
        <end position="78"/>
    </location>
</feature>